<protein>
    <submittedName>
        <fullName evidence="2">Uncharacterized protein</fullName>
    </submittedName>
</protein>
<feature type="compositionally biased region" description="Basic and acidic residues" evidence="1">
    <location>
        <begin position="45"/>
        <end position="54"/>
    </location>
</feature>
<dbReference type="EMBL" id="BSYO01000037">
    <property type="protein sequence ID" value="GMH29845.1"/>
    <property type="molecule type" value="Genomic_DNA"/>
</dbReference>
<feature type="compositionally biased region" description="Basic and acidic residues" evidence="1">
    <location>
        <begin position="61"/>
        <end position="80"/>
    </location>
</feature>
<dbReference type="AlphaFoldDB" id="A0AAD3THU7"/>
<organism evidence="2 3">
    <name type="scientific">Nepenthes gracilis</name>
    <name type="common">Slender pitcher plant</name>
    <dbReference type="NCBI Taxonomy" id="150966"/>
    <lineage>
        <taxon>Eukaryota</taxon>
        <taxon>Viridiplantae</taxon>
        <taxon>Streptophyta</taxon>
        <taxon>Embryophyta</taxon>
        <taxon>Tracheophyta</taxon>
        <taxon>Spermatophyta</taxon>
        <taxon>Magnoliopsida</taxon>
        <taxon>eudicotyledons</taxon>
        <taxon>Gunneridae</taxon>
        <taxon>Pentapetalae</taxon>
        <taxon>Caryophyllales</taxon>
        <taxon>Nepenthaceae</taxon>
        <taxon>Nepenthes</taxon>
    </lineage>
</organism>
<dbReference type="PANTHER" id="PTHR33130">
    <property type="entry name" value="PUTATIVE (DUF1639)-RELATED"/>
    <property type="match status" value="1"/>
</dbReference>
<dbReference type="InterPro" id="IPR012438">
    <property type="entry name" value="DUF1639"/>
</dbReference>
<accession>A0AAD3THU7</accession>
<gene>
    <name evidence="2" type="ORF">Nepgr_031688</name>
</gene>
<dbReference type="PANTHER" id="PTHR33130:SF40">
    <property type="entry name" value="CHROMOGRANIN (DUF1639)"/>
    <property type="match status" value="1"/>
</dbReference>
<evidence type="ECO:0000313" key="3">
    <source>
        <dbReference type="Proteomes" id="UP001279734"/>
    </source>
</evidence>
<proteinExistence type="predicted"/>
<feature type="region of interest" description="Disordered" evidence="1">
    <location>
        <begin position="21"/>
        <end position="108"/>
    </location>
</feature>
<dbReference type="Proteomes" id="UP001279734">
    <property type="component" value="Unassembled WGS sequence"/>
</dbReference>
<dbReference type="Pfam" id="PF07797">
    <property type="entry name" value="DUF1639"/>
    <property type="match status" value="1"/>
</dbReference>
<reference evidence="2" key="1">
    <citation type="submission" date="2023-05" db="EMBL/GenBank/DDBJ databases">
        <title>Nepenthes gracilis genome sequencing.</title>
        <authorList>
            <person name="Fukushima K."/>
        </authorList>
    </citation>
    <scope>NUCLEOTIDE SEQUENCE</scope>
    <source>
        <strain evidence="2">SING2019-196</strain>
    </source>
</reference>
<comment type="caution">
    <text evidence="2">The sequence shown here is derived from an EMBL/GenBank/DDBJ whole genome shotgun (WGS) entry which is preliminary data.</text>
</comment>
<evidence type="ECO:0000313" key="2">
    <source>
        <dbReference type="EMBL" id="GMH29845.1"/>
    </source>
</evidence>
<evidence type="ECO:0000256" key="1">
    <source>
        <dbReference type="SAM" id="MobiDB-lite"/>
    </source>
</evidence>
<sequence length="275" mass="30946">MATGPSKSPLHNFPLPLLKWASKNSVNSPQRFRRSTESSPPPSTEKSERNDNRHRCSLSSDRGDYDGVSKGAEAESDNRKLTLGSRSGRNRISFVDITQRQQQQATPQIEKERLNESFYDGDDEHRARVVVAVRDSDVAEVGAAEAEPQGDESAHKPWNLRPRRAAIKPPIEIGGGASKNGDFHEQMENLPKSMRLRGFAESSTAESRENRRFWIALSREEIEEDIYALSGSKPARRPRKRARTVQKQLDNVFPCLWLVGLSPETYRGLDAPAKR</sequence>
<name>A0AAD3THU7_NEPGR</name>
<keyword evidence="3" id="KW-1185">Reference proteome</keyword>